<dbReference type="AlphaFoldDB" id="A0A1V4JQI2"/>
<organism evidence="1 2">
    <name type="scientific">Patagioenas fasciata monilis</name>
    <dbReference type="NCBI Taxonomy" id="372326"/>
    <lineage>
        <taxon>Eukaryota</taxon>
        <taxon>Metazoa</taxon>
        <taxon>Chordata</taxon>
        <taxon>Craniata</taxon>
        <taxon>Vertebrata</taxon>
        <taxon>Euteleostomi</taxon>
        <taxon>Archelosauria</taxon>
        <taxon>Archosauria</taxon>
        <taxon>Dinosauria</taxon>
        <taxon>Saurischia</taxon>
        <taxon>Theropoda</taxon>
        <taxon>Coelurosauria</taxon>
        <taxon>Aves</taxon>
        <taxon>Neognathae</taxon>
        <taxon>Neoaves</taxon>
        <taxon>Columbimorphae</taxon>
        <taxon>Columbiformes</taxon>
        <taxon>Columbidae</taxon>
        <taxon>Patagioenas</taxon>
    </lineage>
</organism>
<comment type="caution">
    <text evidence="1">The sequence shown here is derived from an EMBL/GenBank/DDBJ whole genome shotgun (WGS) entry which is preliminary data.</text>
</comment>
<keyword evidence="2" id="KW-1185">Reference proteome</keyword>
<sequence>MQHCFEVLSEKTQARVLQAVWVIISHQVIRPRETSASGARATCNGCKSCFYFENICYFNITDESANMKDNI</sequence>
<protein>
    <submittedName>
        <fullName evidence="1">Uncharacterized protein</fullName>
    </submittedName>
</protein>
<dbReference type="EMBL" id="LSYS01006789">
    <property type="protein sequence ID" value="OPJ74295.1"/>
    <property type="molecule type" value="Genomic_DNA"/>
</dbReference>
<reference evidence="1 2" key="1">
    <citation type="submission" date="2016-02" db="EMBL/GenBank/DDBJ databases">
        <title>Band-tailed pigeon sequencing and assembly.</title>
        <authorList>
            <person name="Soares A.E."/>
            <person name="Novak B.J."/>
            <person name="Rice E.S."/>
            <person name="O'Connell B."/>
            <person name="Chang D."/>
            <person name="Weber S."/>
            <person name="Shapiro B."/>
        </authorList>
    </citation>
    <scope>NUCLEOTIDE SEQUENCE [LARGE SCALE GENOMIC DNA]</scope>
    <source>
        <strain evidence="1">BTP2013</strain>
        <tissue evidence="1">Blood</tissue>
    </source>
</reference>
<name>A0A1V4JQI2_PATFA</name>
<evidence type="ECO:0000313" key="2">
    <source>
        <dbReference type="Proteomes" id="UP000190648"/>
    </source>
</evidence>
<evidence type="ECO:0000313" key="1">
    <source>
        <dbReference type="EMBL" id="OPJ74295.1"/>
    </source>
</evidence>
<proteinExistence type="predicted"/>
<gene>
    <name evidence="1" type="ORF">AV530_003962</name>
</gene>
<dbReference type="Proteomes" id="UP000190648">
    <property type="component" value="Unassembled WGS sequence"/>
</dbReference>
<accession>A0A1V4JQI2</accession>